<dbReference type="Pfam" id="PF06585">
    <property type="entry name" value="JHBP"/>
    <property type="match status" value="1"/>
</dbReference>
<protein>
    <submittedName>
        <fullName evidence="1">Uncharacterized protein</fullName>
    </submittedName>
</protein>
<dbReference type="AlphaFoldDB" id="A0A1B0DG84"/>
<dbReference type="EnsemblMetazoa" id="PPAI007045-RA">
    <property type="protein sequence ID" value="PPAI007045-PA"/>
    <property type="gene ID" value="PPAI007045"/>
</dbReference>
<evidence type="ECO:0000313" key="2">
    <source>
        <dbReference type="Proteomes" id="UP000092462"/>
    </source>
</evidence>
<evidence type="ECO:0000313" key="1">
    <source>
        <dbReference type="EnsemblMetazoa" id="PPAI007045-PA"/>
    </source>
</evidence>
<dbReference type="InterPro" id="IPR010562">
    <property type="entry name" value="Haemolymph_juvenile_hormone-bd"/>
</dbReference>
<accession>A0A1B0DG84</accession>
<proteinExistence type="predicted"/>
<reference evidence="1" key="1">
    <citation type="submission" date="2022-08" db="UniProtKB">
        <authorList>
            <consortium name="EnsemblMetazoa"/>
        </authorList>
    </citation>
    <scope>IDENTIFICATION</scope>
    <source>
        <strain evidence="1">Israel</strain>
    </source>
</reference>
<name>A0A1B0DG84_PHLPP</name>
<dbReference type="Proteomes" id="UP000092462">
    <property type="component" value="Unassembled WGS sequence"/>
</dbReference>
<dbReference type="Gene3D" id="3.15.10.30">
    <property type="entry name" value="Haemolymph juvenile hormone binding protein"/>
    <property type="match status" value="1"/>
</dbReference>
<sequence>ILIISQLSVISAEKASSLLHFKCPYGNSDCLVKMYDLLIKDLSDGKPEYNIPPLDPVYIKKFNIRTNFLGPFNVHVVYENAKFSGVKNTTTKKF</sequence>
<dbReference type="VEuPathDB" id="VectorBase:PPAI007045"/>
<dbReference type="EMBL" id="AJVK01059380">
    <property type="status" value="NOT_ANNOTATED_CDS"/>
    <property type="molecule type" value="Genomic_DNA"/>
</dbReference>
<dbReference type="VEuPathDB" id="VectorBase:PPAPM1_001262"/>
<keyword evidence="2" id="KW-1185">Reference proteome</keyword>
<dbReference type="InterPro" id="IPR038606">
    <property type="entry name" value="To_sf"/>
</dbReference>
<organism evidence="1 2">
    <name type="scientific">Phlebotomus papatasi</name>
    <name type="common">Sandfly</name>
    <dbReference type="NCBI Taxonomy" id="29031"/>
    <lineage>
        <taxon>Eukaryota</taxon>
        <taxon>Metazoa</taxon>
        <taxon>Ecdysozoa</taxon>
        <taxon>Arthropoda</taxon>
        <taxon>Hexapoda</taxon>
        <taxon>Insecta</taxon>
        <taxon>Pterygota</taxon>
        <taxon>Neoptera</taxon>
        <taxon>Endopterygota</taxon>
        <taxon>Diptera</taxon>
        <taxon>Nematocera</taxon>
        <taxon>Psychodoidea</taxon>
        <taxon>Psychodidae</taxon>
        <taxon>Phlebotomus</taxon>
        <taxon>Phlebotomus</taxon>
    </lineage>
</organism>